<evidence type="ECO:0000313" key="2">
    <source>
        <dbReference type="EMBL" id="ACY13129.1"/>
    </source>
</evidence>
<gene>
    <name evidence="2" type="ordered locus">Hoch_0489</name>
</gene>
<dbReference type="InterPro" id="IPR009875">
    <property type="entry name" value="PilZ_domain"/>
</dbReference>
<dbReference type="HOGENOM" id="CLU_1287341_0_0_7"/>
<reference evidence="2 3" key="1">
    <citation type="journal article" date="2010" name="Stand. Genomic Sci.">
        <title>Complete genome sequence of Haliangium ochraceum type strain (SMP-2).</title>
        <authorList>
            <consortium name="US DOE Joint Genome Institute (JGI-PGF)"/>
            <person name="Ivanova N."/>
            <person name="Daum C."/>
            <person name="Lang E."/>
            <person name="Abt B."/>
            <person name="Kopitz M."/>
            <person name="Saunders E."/>
            <person name="Lapidus A."/>
            <person name="Lucas S."/>
            <person name="Glavina Del Rio T."/>
            <person name="Nolan M."/>
            <person name="Tice H."/>
            <person name="Copeland A."/>
            <person name="Cheng J.F."/>
            <person name="Chen F."/>
            <person name="Bruce D."/>
            <person name="Goodwin L."/>
            <person name="Pitluck S."/>
            <person name="Mavromatis K."/>
            <person name="Pati A."/>
            <person name="Mikhailova N."/>
            <person name="Chen A."/>
            <person name="Palaniappan K."/>
            <person name="Land M."/>
            <person name="Hauser L."/>
            <person name="Chang Y.J."/>
            <person name="Jeffries C.D."/>
            <person name="Detter J.C."/>
            <person name="Brettin T."/>
            <person name="Rohde M."/>
            <person name="Goker M."/>
            <person name="Bristow J."/>
            <person name="Markowitz V."/>
            <person name="Eisen J.A."/>
            <person name="Hugenholtz P."/>
            <person name="Kyrpides N.C."/>
            <person name="Klenk H.P."/>
        </authorList>
    </citation>
    <scope>NUCLEOTIDE SEQUENCE [LARGE SCALE GENOMIC DNA]</scope>
    <source>
        <strain evidence="3">DSM 14365 / CIP 107738 / JCM 11303 / AJ 13395 / SMP-2</strain>
    </source>
</reference>
<dbReference type="AlphaFoldDB" id="D0LK95"/>
<proteinExistence type="predicted"/>
<keyword evidence="3" id="KW-1185">Reference proteome</keyword>
<dbReference type="EMBL" id="CP001804">
    <property type="protein sequence ID" value="ACY13129.1"/>
    <property type="molecule type" value="Genomic_DNA"/>
</dbReference>
<dbReference type="Pfam" id="PF07238">
    <property type="entry name" value="PilZ"/>
    <property type="match status" value="1"/>
</dbReference>
<evidence type="ECO:0000313" key="3">
    <source>
        <dbReference type="Proteomes" id="UP000001880"/>
    </source>
</evidence>
<feature type="domain" description="PilZ" evidence="1">
    <location>
        <begin position="99"/>
        <end position="190"/>
    </location>
</feature>
<accession>D0LK95</accession>
<protein>
    <submittedName>
        <fullName evidence="2">Type IV pilus assembly PilZ</fullName>
    </submittedName>
</protein>
<dbReference type="Gene3D" id="2.40.10.220">
    <property type="entry name" value="predicted glycosyltransferase like domains"/>
    <property type="match status" value="2"/>
</dbReference>
<organism evidence="2 3">
    <name type="scientific">Haliangium ochraceum (strain DSM 14365 / JCM 11303 / SMP-2)</name>
    <dbReference type="NCBI Taxonomy" id="502025"/>
    <lineage>
        <taxon>Bacteria</taxon>
        <taxon>Pseudomonadati</taxon>
        <taxon>Myxococcota</taxon>
        <taxon>Polyangia</taxon>
        <taxon>Haliangiales</taxon>
        <taxon>Kofleriaceae</taxon>
        <taxon>Haliangium</taxon>
    </lineage>
</organism>
<dbReference type="KEGG" id="hoh:Hoch_0489"/>
<dbReference type="RefSeq" id="WP_012825756.1">
    <property type="nucleotide sequence ID" value="NC_013440.1"/>
</dbReference>
<evidence type="ECO:0000259" key="1">
    <source>
        <dbReference type="Pfam" id="PF07238"/>
    </source>
</evidence>
<dbReference type="OrthoDB" id="5497635at2"/>
<name>D0LK95_HALO1</name>
<dbReference type="GO" id="GO:0035438">
    <property type="term" value="F:cyclic-di-GMP binding"/>
    <property type="evidence" value="ECO:0007669"/>
    <property type="project" value="InterPro"/>
</dbReference>
<dbReference type="eggNOG" id="COG3215">
    <property type="taxonomic scope" value="Bacteria"/>
</dbReference>
<dbReference type="Proteomes" id="UP000001880">
    <property type="component" value="Chromosome"/>
</dbReference>
<sequence>MLRVDLQLEDKSEWVKVFDPRDCTLFVPLDEPPELNSTVRVDLVLGDSGPRVLLRGKVMRRQAKANATSPAGCVIALGPKEQEKINYLNGYVRGGMLDLREKRRLPVRLPVTYGGIDGPCRSFTRDINEEGVFVISEDPLPEESRIHMLITVPGRDEPLSLHGEVSHTVLADDEDIPGMGVVFEQQDRSDELTGIIDRLEKAFLSGTLPESTLL</sequence>